<dbReference type="Proteomes" id="UP000002173">
    <property type="component" value="Chromosome 3"/>
</dbReference>
<dbReference type="OMA" id="FWNWNRE"/>
<dbReference type="KEGG" id="bbo:BBOV_III010090"/>
<organism evidence="1 2">
    <name type="scientific">Babesia bovis</name>
    <dbReference type="NCBI Taxonomy" id="5865"/>
    <lineage>
        <taxon>Eukaryota</taxon>
        <taxon>Sar</taxon>
        <taxon>Alveolata</taxon>
        <taxon>Apicomplexa</taxon>
        <taxon>Aconoidasida</taxon>
        <taxon>Piroplasmida</taxon>
        <taxon>Babesiidae</taxon>
        <taxon>Babesia</taxon>
    </lineage>
</organism>
<evidence type="ECO:0000313" key="1">
    <source>
        <dbReference type="EMBL" id="EDO08565.1"/>
    </source>
</evidence>
<evidence type="ECO:0000313" key="2">
    <source>
        <dbReference type="Proteomes" id="UP000002173"/>
    </source>
</evidence>
<name>A7APT1_BABBO</name>
<keyword evidence="2" id="KW-1185">Reference proteome</keyword>
<dbReference type="VEuPathDB" id="PiroplasmaDB:BBOV_III010090"/>
<comment type="caution">
    <text evidence="1">The sequence shown here is derived from an EMBL/GenBank/DDBJ whole genome shotgun (WGS) entry which is preliminary data.</text>
</comment>
<sequence>MLYQDLGWDLETNFYYTIRPGDFSPLSPDADVLERSGKIGLDFWKWNRDRNPLGYTPPLCTCKRMAEPKALLRKYATGITAPKELRVCENDVCRGLLYIPYSMIEVPLNRTISNGSEFAKQVAVPDDTDVYCGSMKHTLVLCTTSRKHEEECLEAIRKSNVPHTLVYDVRAPDFLPYFKKRLDTITIAPLMAVEPIDSDVSDNEDNYGFGECFAVKHTERGLVIHKYDPSTQELSEIDPAMLKCWAGGDDELLPQEPVTQLGDYTLCELIESFSGERRPLKLSLRRTVTFNRRKELIHDDIDVSPIRIKRKLSSSGSCEIPEVVLENAHMHSVINAIDNITQ</sequence>
<protein>
    <submittedName>
        <fullName evidence="1">Uncharacterized protein</fullName>
    </submittedName>
</protein>
<dbReference type="STRING" id="5865.A7APT1"/>
<reference evidence="1 2" key="1">
    <citation type="journal article" date="2007" name="PLoS Pathog.">
        <title>Genome sequence of Babesia bovis and comparative analysis of apicomplexan hemoprotozoa.</title>
        <authorList>
            <person name="Brayton K.A."/>
            <person name="Lau A.O.T."/>
            <person name="Herndon D.R."/>
            <person name="Hannick L."/>
            <person name="Kappmeyer L.S."/>
            <person name="Berens S.J."/>
            <person name="Bidwell S.L."/>
            <person name="Brown W.C."/>
            <person name="Crabtree J."/>
            <person name="Fadrosh D."/>
            <person name="Feldblum T."/>
            <person name="Forberger H.A."/>
            <person name="Haas B.J."/>
            <person name="Howell J.M."/>
            <person name="Khouri H."/>
            <person name="Koo H."/>
            <person name="Mann D.J."/>
            <person name="Norimine J."/>
            <person name="Paulsen I.T."/>
            <person name="Radune D."/>
            <person name="Ren Q."/>
            <person name="Smith R.K. Jr."/>
            <person name="Suarez C.E."/>
            <person name="White O."/>
            <person name="Wortman J.R."/>
            <person name="Knowles D.P. Jr."/>
            <person name="McElwain T.F."/>
            <person name="Nene V.M."/>
        </authorList>
    </citation>
    <scope>NUCLEOTIDE SEQUENCE [LARGE SCALE GENOMIC DNA]</scope>
    <source>
        <strain evidence="1">T2Bo</strain>
    </source>
</reference>
<dbReference type="EMBL" id="AAXT01000001">
    <property type="protein sequence ID" value="EDO08565.1"/>
    <property type="molecule type" value="Genomic_DNA"/>
</dbReference>
<accession>A7APT1</accession>
<dbReference type="eggNOG" id="ENOG502SEBE">
    <property type="taxonomic scope" value="Eukaryota"/>
</dbReference>
<dbReference type="InParanoid" id="A7APT1"/>
<gene>
    <name evidence="1" type="ORF">BBOV_III010090</name>
</gene>
<proteinExistence type="predicted"/>
<dbReference type="GeneID" id="5480389"/>
<dbReference type="AlphaFoldDB" id="A7APT1"/>